<dbReference type="AlphaFoldDB" id="A0ABD1XB78"/>
<gene>
    <name evidence="1" type="ORF">Fot_03963</name>
</gene>
<proteinExistence type="predicted"/>
<comment type="caution">
    <text evidence="1">The sequence shown here is derived from an EMBL/GenBank/DDBJ whole genome shotgun (WGS) entry which is preliminary data.</text>
</comment>
<sequence length="183" mass="20506">MDMFVTNIGDNEETNLKMTAVKMKELRNNVCLDIGIFFFKNASPFNIESPSSISMCGAIDSTTQTLLKEELRKVRILLQQNQTETAKRHVKNLISAHSISQLYSVYSQSSPSSSTKPFFIDTILSVYANSKLSNEAAQIYHLIQEDGNFPSLSAFNQFIEYLVSSSQFDKTLEIIVDVVDSGI</sequence>
<keyword evidence="2" id="KW-1185">Reference proteome</keyword>
<evidence type="ECO:0000313" key="1">
    <source>
        <dbReference type="EMBL" id="KAL2559224.1"/>
    </source>
</evidence>
<accession>A0ABD1XB78</accession>
<reference evidence="2" key="1">
    <citation type="submission" date="2024-07" db="EMBL/GenBank/DDBJ databases">
        <title>Two chromosome-level genome assemblies of Korean endemic species Abeliophyllum distichum and Forsythia ovata (Oleaceae).</title>
        <authorList>
            <person name="Jang H."/>
        </authorList>
    </citation>
    <scope>NUCLEOTIDE SEQUENCE [LARGE SCALE GENOMIC DNA]</scope>
</reference>
<evidence type="ECO:0000313" key="2">
    <source>
        <dbReference type="Proteomes" id="UP001604277"/>
    </source>
</evidence>
<dbReference type="EMBL" id="JBFOLJ010000001">
    <property type="protein sequence ID" value="KAL2559224.1"/>
    <property type="molecule type" value="Genomic_DNA"/>
</dbReference>
<protein>
    <submittedName>
        <fullName evidence="1">Pentatricopeptide repeat-containing protein</fullName>
    </submittedName>
</protein>
<name>A0ABD1XB78_9LAMI</name>
<dbReference type="Proteomes" id="UP001604277">
    <property type="component" value="Unassembled WGS sequence"/>
</dbReference>
<organism evidence="1 2">
    <name type="scientific">Forsythia ovata</name>
    <dbReference type="NCBI Taxonomy" id="205694"/>
    <lineage>
        <taxon>Eukaryota</taxon>
        <taxon>Viridiplantae</taxon>
        <taxon>Streptophyta</taxon>
        <taxon>Embryophyta</taxon>
        <taxon>Tracheophyta</taxon>
        <taxon>Spermatophyta</taxon>
        <taxon>Magnoliopsida</taxon>
        <taxon>eudicotyledons</taxon>
        <taxon>Gunneridae</taxon>
        <taxon>Pentapetalae</taxon>
        <taxon>asterids</taxon>
        <taxon>lamiids</taxon>
        <taxon>Lamiales</taxon>
        <taxon>Oleaceae</taxon>
        <taxon>Forsythieae</taxon>
        <taxon>Forsythia</taxon>
    </lineage>
</organism>